<dbReference type="Gramene" id="PRQ44793">
    <property type="protein sequence ID" value="PRQ44793"/>
    <property type="gene ID" value="RchiOBHm_Chr3g0483161"/>
</dbReference>
<organism evidence="1 2">
    <name type="scientific">Rosa chinensis</name>
    <name type="common">China rose</name>
    <dbReference type="NCBI Taxonomy" id="74649"/>
    <lineage>
        <taxon>Eukaryota</taxon>
        <taxon>Viridiplantae</taxon>
        <taxon>Streptophyta</taxon>
        <taxon>Embryophyta</taxon>
        <taxon>Tracheophyta</taxon>
        <taxon>Spermatophyta</taxon>
        <taxon>Magnoliopsida</taxon>
        <taxon>eudicotyledons</taxon>
        <taxon>Gunneridae</taxon>
        <taxon>Pentapetalae</taxon>
        <taxon>rosids</taxon>
        <taxon>fabids</taxon>
        <taxon>Rosales</taxon>
        <taxon>Rosaceae</taxon>
        <taxon>Rosoideae</taxon>
        <taxon>Rosoideae incertae sedis</taxon>
        <taxon>Rosa</taxon>
    </lineage>
</organism>
<dbReference type="Proteomes" id="UP000238479">
    <property type="component" value="Chromosome 3"/>
</dbReference>
<dbReference type="PANTHER" id="PTHR31170:SF17">
    <property type="match status" value="1"/>
</dbReference>
<evidence type="ECO:0000313" key="1">
    <source>
        <dbReference type="EMBL" id="PRQ44793.1"/>
    </source>
</evidence>
<proteinExistence type="predicted"/>
<gene>
    <name evidence="1" type="ORF">RchiOBHm_Chr3g0483161</name>
</gene>
<evidence type="ECO:0000313" key="2">
    <source>
        <dbReference type="Proteomes" id="UP000238479"/>
    </source>
</evidence>
<protein>
    <submittedName>
        <fullName evidence="1">Uncharacterized protein</fullName>
    </submittedName>
</protein>
<dbReference type="EMBL" id="PDCK01000041">
    <property type="protein sequence ID" value="PRQ44793.1"/>
    <property type="molecule type" value="Genomic_DNA"/>
</dbReference>
<dbReference type="Pfam" id="PF03140">
    <property type="entry name" value="DUF247"/>
    <property type="match status" value="1"/>
</dbReference>
<comment type="caution">
    <text evidence="1">The sequence shown here is derived from an EMBL/GenBank/DDBJ whole genome shotgun (WGS) entry which is preliminary data.</text>
</comment>
<dbReference type="AlphaFoldDB" id="A0A2P6REC9"/>
<dbReference type="PANTHER" id="PTHR31170">
    <property type="entry name" value="BNAC04G53230D PROTEIN"/>
    <property type="match status" value="1"/>
</dbReference>
<accession>A0A2P6REC9</accession>
<keyword evidence="2" id="KW-1185">Reference proteome</keyword>
<name>A0A2P6REC9_ROSCH</name>
<reference evidence="1 2" key="1">
    <citation type="journal article" date="2018" name="Nat. Genet.">
        <title>The Rosa genome provides new insights in the design of modern roses.</title>
        <authorList>
            <person name="Bendahmane M."/>
        </authorList>
    </citation>
    <scope>NUCLEOTIDE SEQUENCE [LARGE SCALE GENOMIC DNA]</scope>
    <source>
        <strain evidence="2">cv. Old Blush</strain>
    </source>
</reference>
<sequence>MENVKQWYLRNLLSRLNISLRTLIRSVCNVFEFEKRARAFYAEPLDHLSPNDFIEMMILDGCFLLELFKKFFCEGYKRCHKKNFVPAEVLHIENDPITTY</sequence>
<dbReference type="InterPro" id="IPR004158">
    <property type="entry name" value="DUF247_pln"/>
</dbReference>